<evidence type="ECO:0008006" key="6">
    <source>
        <dbReference type="Google" id="ProtNLM"/>
    </source>
</evidence>
<keyword evidence="5" id="KW-1185">Reference proteome</keyword>
<dbReference type="Gene3D" id="3.30.450.40">
    <property type="match status" value="1"/>
</dbReference>
<dbReference type="InterPro" id="IPR000160">
    <property type="entry name" value="GGDEF_dom"/>
</dbReference>
<keyword evidence="1" id="KW-0812">Transmembrane</keyword>
<dbReference type="SMART" id="SM00065">
    <property type="entry name" value="GAF"/>
    <property type="match status" value="1"/>
</dbReference>
<dbReference type="PROSITE" id="PS50887">
    <property type="entry name" value="GGDEF"/>
    <property type="match status" value="1"/>
</dbReference>
<dbReference type="InterPro" id="IPR035919">
    <property type="entry name" value="EAL_sf"/>
</dbReference>
<dbReference type="InterPro" id="IPR052155">
    <property type="entry name" value="Biofilm_reg_signaling"/>
</dbReference>
<keyword evidence="1" id="KW-1133">Transmembrane helix</keyword>
<dbReference type="InterPro" id="IPR043128">
    <property type="entry name" value="Rev_trsase/Diguanyl_cyclase"/>
</dbReference>
<dbReference type="SMART" id="SM00052">
    <property type="entry name" value="EAL"/>
    <property type="match status" value="1"/>
</dbReference>
<reference evidence="5" key="1">
    <citation type="submission" date="2016-09" db="EMBL/GenBank/DDBJ databases">
        <title>Acidihalobacter prosperus F5.</title>
        <authorList>
            <person name="Khaleque H.N."/>
            <person name="Ramsay J.P."/>
            <person name="Kaksonen A.H."/>
            <person name="Boxall N.J."/>
            <person name="Watkin E.L.J."/>
        </authorList>
    </citation>
    <scope>NUCLEOTIDE SEQUENCE [LARGE SCALE GENOMIC DNA]</scope>
    <source>
        <strain evidence="5">F5</strain>
    </source>
</reference>
<dbReference type="SUPFAM" id="SSF141868">
    <property type="entry name" value="EAL domain-like"/>
    <property type="match status" value="1"/>
</dbReference>
<feature type="transmembrane region" description="Helical" evidence="1">
    <location>
        <begin position="274"/>
        <end position="294"/>
    </location>
</feature>
<dbReference type="CDD" id="cd01949">
    <property type="entry name" value="GGDEF"/>
    <property type="match status" value="1"/>
</dbReference>
<dbReference type="CDD" id="cd01948">
    <property type="entry name" value="EAL"/>
    <property type="match status" value="1"/>
</dbReference>
<dbReference type="Pfam" id="PF00990">
    <property type="entry name" value="GGDEF"/>
    <property type="match status" value="1"/>
</dbReference>
<dbReference type="InterPro" id="IPR029787">
    <property type="entry name" value="Nucleotide_cyclase"/>
</dbReference>
<dbReference type="AlphaFoldDB" id="A0A1D8ILY7"/>
<dbReference type="Proteomes" id="UP000095401">
    <property type="component" value="Chromosome"/>
</dbReference>
<dbReference type="KEGG" id="aprs:BI364_05240"/>
<dbReference type="PANTHER" id="PTHR44757">
    <property type="entry name" value="DIGUANYLATE CYCLASE DGCP"/>
    <property type="match status" value="1"/>
</dbReference>
<dbReference type="RefSeq" id="WP_070077844.1">
    <property type="nucleotide sequence ID" value="NZ_CP017415.1"/>
</dbReference>
<evidence type="ECO:0000313" key="5">
    <source>
        <dbReference type="Proteomes" id="UP000095401"/>
    </source>
</evidence>
<dbReference type="Gene3D" id="3.30.70.270">
    <property type="match status" value="1"/>
</dbReference>
<name>A0A1D8ILY7_9GAMM</name>
<keyword evidence="1" id="KW-0472">Membrane</keyword>
<dbReference type="InterPro" id="IPR001633">
    <property type="entry name" value="EAL_dom"/>
</dbReference>
<dbReference type="SMART" id="SM00267">
    <property type="entry name" value="GGDEF"/>
    <property type="match status" value="1"/>
</dbReference>
<evidence type="ECO:0000313" key="4">
    <source>
        <dbReference type="EMBL" id="AOU97459.1"/>
    </source>
</evidence>
<evidence type="ECO:0000259" key="3">
    <source>
        <dbReference type="PROSITE" id="PS50887"/>
    </source>
</evidence>
<dbReference type="PROSITE" id="PS50883">
    <property type="entry name" value="EAL"/>
    <property type="match status" value="1"/>
</dbReference>
<dbReference type="InterPro" id="IPR029016">
    <property type="entry name" value="GAF-like_dom_sf"/>
</dbReference>
<dbReference type="Pfam" id="PF13185">
    <property type="entry name" value="GAF_2"/>
    <property type="match status" value="1"/>
</dbReference>
<proteinExistence type="predicted"/>
<dbReference type="Pfam" id="PF00563">
    <property type="entry name" value="EAL"/>
    <property type="match status" value="1"/>
</dbReference>
<dbReference type="Gene3D" id="3.20.20.450">
    <property type="entry name" value="EAL domain"/>
    <property type="match status" value="1"/>
</dbReference>
<dbReference type="PANTHER" id="PTHR44757:SF2">
    <property type="entry name" value="BIOFILM ARCHITECTURE MAINTENANCE PROTEIN MBAA"/>
    <property type="match status" value="1"/>
</dbReference>
<dbReference type="EMBL" id="CP017415">
    <property type="protein sequence ID" value="AOU97459.1"/>
    <property type="molecule type" value="Genomic_DNA"/>
</dbReference>
<dbReference type="SUPFAM" id="SSF55781">
    <property type="entry name" value="GAF domain-like"/>
    <property type="match status" value="1"/>
</dbReference>
<dbReference type="InterPro" id="IPR003018">
    <property type="entry name" value="GAF"/>
</dbReference>
<organism evidence="4 5">
    <name type="scientific">Acidihalobacter yilgarnensis</name>
    <dbReference type="NCBI Taxonomy" id="2819280"/>
    <lineage>
        <taxon>Bacteria</taxon>
        <taxon>Pseudomonadati</taxon>
        <taxon>Pseudomonadota</taxon>
        <taxon>Gammaproteobacteria</taxon>
        <taxon>Chromatiales</taxon>
        <taxon>Ectothiorhodospiraceae</taxon>
        <taxon>Acidihalobacter</taxon>
    </lineage>
</organism>
<protein>
    <recommendedName>
        <fullName evidence="6">Diguanylate cyclase</fullName>
    </recommendedName>
</protein>
<evidence type="ECO:0000256" key="1">
    <source>
        <dbReference type="SAM" id="Phobius"/>
    </source>
</evidence>
<gene>
    <name evidence="4" type="ORF">BI364_05240</name>
</gene>
<accession>A0A1D8ILY7</accession>
<feature type="domain" description="GGDEF" evidence="3">
    <location>
        <begin position="507"/>
        <end position="642"/>
    </location>
</feature>
<feature type="domain" description="EAL" evidence="2">
    <location>
        <begin position="651"/>
        <end position="905"/>
    </location>
</feature>
<dbReference type="NCBIfam" id="TIGR00254">
    <property type="entry name" value="GGDEF"/>
    <property type="match status" value="1"/>
</dbReference>
<dbReference type="SUPFAM" id="SSF55073">
    <property type="entry name" value="Nucleotide cyclase"/>
    <property type="match status" value="1"/>
</dbReference>
<sequence length="1035" mass="114090">MRQKVLPQVGLLLLLIAAVVGYGASSWQAARRHIRHDLDRRTQLQAELLSDALMRWTAEFRALGFSLEANDDLDALTRTLNLYHSEHADAPLPMYIFAPSPERLLGGEPVEAPNAASALVLRAQRLCAGSRHNRLVLSPSTRRLRGQPSIMACLRLRDADGVPLIDILGRLHWPPVSILQARRLTINPLNATTALAWIKPDEGDGGARLAWLDNALPGFEGVLRTADRAGSGHYAQDGVQHAWVRLSDWPMIVVSSLSERQVWHVWLRRGGAGVSAGLLLLLTAILAFAALRSIRLARSEGRLRQYYGALKDINQSLMMLPQPGVLYQSVCTLLVDRTELPVAWVGLQQGDRVNVIASAGPAHAYVDGLSFAPEADKPEGLGPTGRALRSGSTVVVADLCDDPQFSMWASRARRYGLRSSVAVPFGSGNGTRGVLAAYSTRKGFFSQDIVDLLEQLARDIELGLSQYARVAEITRLSQHDPLTGLPNRTYFMDNLERSLVRVQRSERLIAIGILDLDDFKGINDVLGHVAGDELLKHLAGQLPKALRQGDMVARLGGDEFGIFLEGVTGVSEIEAIAERILSTVRRPVLLSEGEYELSSDASLGLTLYPLDDGDAADLLRHADEALYAAKGAGRHRWHLFDHGLEVASRQRYHVHHHLPEAIASGHIVFHYQPQVDMETGRVIGAEALARWIDPEKGLWSPAVFMPMIESDTRLARALGRHALAEAARAVSRWHADERGLRLSVNVCARHLLHVAFLDDLDEVLARYPEAARVLTLELTETAALADLDESARVLADVRARGLRVALDDFGSGYASLQYVRHLPLDEIKLDLQFVQDMEADTEAFAVGYAALELAELRGAQVVAEGVEIERTACLWRRLGGRLAQGYLFAKPMAEQAWLDWVASFGSEPRFLEIPRWRPSMSHLPLLQALPRHAGLKRLLGTQADSEGVDGYGHFSRVLDSWDSKHCPLTAWLDAAGPLHGISLGELESAHERLHATALNRLARHEPLEAHLEASWERFIHALDDVIAQMDLNHTA</sequence>
<evidence type="ECO:0000259" key="2">
    <source>
        <dbReference type="PROSITE" id="PS50883"/>
    </source>
</evidence>